<proteinExistence type="predicted"/>
<dbReference type="Pfam" id="PF16258">
    <property type="entry name" value="DUF4912"/>
    <property type="match status" value="1"/>
</dbReference>
<accession>A0A2H0LXM1</accession>
<protein>
    <recommendedName>
        <fullName evidence="3">DUF4912 domain-containing protein</fullName>
    </recommendedName>
</protein>
<evidence type="ECO:0008006" key="3">
    <source>
        <dbReference type="Google" id="ProtNLM"/>
    </source>
</evidence>
<dbReference type="AlphaFoldDB" id="A0A2H0LXM1"/>
<comment type="caution">
    <text evidence="1">The sequence shown here is derived from an EMBL/GenBank/DDBJ whole genome shotgun (WGS) entry which is preliminary data.</text>
</comment>
<evidence type="ECO:0000313" key="2">
    <source>
        <dbReference type="Proteomes" id="UP000229641"/>
    </source>
</evidence>
<gene>
    <name evidence="1" type="ORF">COV72_04775</name>
</gene>
<evidence type="ECO:0000313" key="1">
    <source>
        <dbReference type="EMBL" id="PIQ89112.1"/>
    </source>
</evidence>
<organism evidence="1 2">
    <name type="scientific">Candidatus Ghiorseimicrobium undicola</name>
    <dbReference type="NCBI Taxonomy" id="1974746"/>
    <lineage>
        <taxon>Bacteria</taxon>
        <taxon>Pseudomonadati</taxon>
        <taxon>Candidatus Omnitrophota</taxon>
        <taxon>Candidatus Ghiorseimicrobium</taxon>
    </lineage>
</organism>
<dbReference type="Proteomes" id="UP000229641">
    <property type="component" value="Unassembled WGS sequence"/>
</dbReference>
<dbReference type="InterPro" id="IPR032585">
    <property type="entry name" value="DUF4912"/>
</dbReference>
<reference evidence="1 2" key="1">
    <citation type="submission" date="2017-09" db="EMBL/GenBank/DDBJ databases">
        <title>Depth-based differentiation of microbial function through sediment-hosted aquifers and enrichment of novel symbionts in the deep terrestrial subsurface.</title>
        <authorList>
            <person name="Probst A.J."/>
            <person name="Ladd B."/>
            <person name="Jarett J.K."/>
            <person name="Geller-Mcgrath D.E."/>
            <person name="Sieber C.M."/>
            <person name="Emerson J.B."/>
            <person name="Anantharaman K."/>
            <person name="Thomas B.C."/>
            <person name="Malmstrom R."/>
            <person name="Stieglmeier M."/>
            <person name="Klingl A."/>
            <person name="Woyke T."/>
            <person name="Ryan C.M."/>
            <person name="Banfield J.F."/>
        </authorList>
    </citation>
    <scope>NUCLEOTIDE SEQUENCE [LARGE SCALE GENOMIC DNA]</scope>
    <source>
        <strain evidence="1">CG11_big_fil_rev_8_21_14_0_20_42_13</strain>
    </source>
</reference>
<dbReference type="EMBL" id="PCWA01000073">
    <property type="protein sequence ID" value="PIQ89112.1"/>
    <property type="molecule type" value="Genomic_DNA"/>
</dbReference>
<sequence>MKKKQKQTKKIAKRAVGRKALAKKVSFRAVKPKAKKISQKKTLPVKTSRFFSRRRAAFTQPQAVYVEAAKPPEQGLLLKEPQPVPAYSLPKRYKDNRLMLLARDPWWLHAYWDISEERINEVISFIPLEERQNLRWVLRVYDVTGVRDFRGDNANNFFDLGINFDAANWYINVDNPEREWCVEIGLMTVYGKFFAVARSNIIKAPYFGISSVIDEEWALPDEEFFRLFGMMDLSGKSSLEVKKKIEEIFKKQISSPVSSWGISSLFSEREKLKEDFFLEVWTELILYGRTRPKSEVSVEGKKVSLRDDGTFSLRYALPEGDFKYEVQAVSPNKKHKLTRTPAVKRFTKD</sequence>
<name>A0A2H0LXM1_9BACT</name>